<dbReference type="Pfam" id="PF00916">
    <property type="entry name" value="Sulfate_transp"/>
    <property type="match status" value="1"/>
</dbReference>
<comment type="subcellular location">
    <subcellularLocation>
        <location evidence="1">Membrane</location>
        <topology evidence="1">Multi-pass membrane protein</topology>
    </subcellularLocation>
</comment>
<dbReference type="EMBL" id="FQZH01000006">
    <property type="protein sequence ID" value="SHJ75704.1"/>
    <property type="molecule type" value="Genomic_DNA"/>
</dbReference>
<evidence type="ECO:0000259" key="6">
    <source>
        <dbReference type="Pfam" id="PF00916"/>
    </source>
</evidence>
<gene>
    <name evidence="7" type="ORF">SAMN05444337_2551</name>
</gene>
<dbReference type="InterPro" id="IPR001902">
    <property type="entry name" value="SLC26A/SulP_fam"/>
</dbReference>
<name>A0A1M6LWQ9_9FLAO</name>
<feature type="transmembrane region" description="Helical" evidence="5">
    <location>
        <begin position="35"/>
        <end position="51"/>
    </location>
</feature>
<dbReference type="PANTHER" id="PTHR11814">
    <property type="entry name" value="SULFATE TRANSPORTER"/>
    <property type="match status" value="1"/>
</dbReference>
<feature type="transmembrane region" description="Helical" evidence="5">
    <location>
        <begin position="58"/>
        <end position="76"/>
    </location>
</feature>
<dbReference type="OrthoDB" id="9769739at2"/>
<evidence type="ECO:0000256" key="2">
    <source>
        <dbReference type="ARBA" id="ARBA00022692"/>
    </source>
</evidence>
<feature type="transmembrane region" description="Helical" evidence="5">
    <location>
        <begin position="12"/>
        <end position="29"/>
    </location>
</feature>
<feature type="transmembrane region" description="Helical" evidence="5">
    <location>
        <begin position="153"/>
        <end position="180"/>
    </location>
</feature>
<feature type="transmembrane region" description="Helical" evidence="5">
    <location>
        <begin position="115"/>
        <end position="133"/>
    </location>
</feature>
<accession>A0A1M6LWQ9</accession>
<keyword evidence="4 5" id="KW-0472">Membrane</keyword>
<protein>
    <submittedName>
        <fullName evidence="7">Sulfate permease, MFS superfamily</fullName>
    </submittedName>
</protein>
<feature type="transmembrane region" description="Helical" evidence="5">
    <location>
        <begin position="404"/>
        <end position="421"/>
    </location>
</feature>
<feature type="transmembrane region" description="Helical" evidence="5">
    <location>
        <begin position="381"/>
        <end position="398"/>
    </location>
</feature>
<keyword evidence="8" id="KW-1185">Reference proteome</keyword>
<dbReference type="AlphaFoldDB" id="A0A1M6LWQ9"/>
<organism evidence="7 8">
    <name type="scientific">Flavobacterium haoranii</name>
    <dbReference type="NCBI Taxonomy" id="683124"/>
    <lineage>
        <taxon>Bacteria</taxon>
        <taxon>Pseudomonadati</taxon>
        <taxon>Bacteroidota</taxon>
        <taxon>Flavobacteriia</taxon>
        <taxon>Flavobacteriales</taxon>
        <taxon>Flavobacteriaceae</taxon>
        <taxon>Flavobacterium</taxon>
    </lineage>
</organism>
<feature type="transmembrane region" description="Helical" evidence="5">
    <location>
        <begin position="332"/>
        <end position="350"/>
    </location>
</feature>
<sequence>MFRYLKNDIPASIVVFFVALPLCLGIALASDAPPLSGLIAGIIGGIVVGTISKSKIGVSGPAAGLAAIVASAISSLGSFEVFLSAVVLAGFIQILFGIIRMGVIGYFFPNSVIKGMLTGIGIIIILKQIPHFFGYDAEPEGADSFIEKTGENTFSAILHILDNITLGSFVIGVLGLVIILFWDNILSKKHHIFKLIQGSLVAVVIGTILQVIFSSNETLVIANQHLVQVPVPDSLTNYVDFLSFPDFSKVFTNEVLVIAFTLALVASLETLLSVEATDKLDPDKNITPTNRELFAQGIGNIASGFIGGLPITQVIVRSSANVQSNAKTKMSAILHGVLLLVSVVTIPILLNHIPKSVLASILIIVGFKLAKPTLFKKMYQLGWTQFVPFIVTVIVIILKDLLWGIFTGLFIGIIVILVKSYQNSMFLNKQEGNGSNVVKIQLAEEITFLNKASVQKELFKLNQNIKLELDIRKTRYLDYDVVEILEDFIVQARNKNIHFQLISERGTFDNPKSIVEILKLKKQSTN</sequence>
<reference evidence="8" key="1">
    <citation type="submission" date="2016-11" db="EMBL/GenBank/DDBJ databases">
        <authorList>
            <person name="Varghese N."/>
            <person name="Submissions S."/>
        </authorList>
    </citation>
    <scope>NUCLEOTIDE SEQUENCE [LARGE SCALE GENOMIC DNA]</scope>
    <source>
        <strain evidence="8">DSM 22807</strain>
    </source>
</reference>
<dbReference type="InterPro" id="IPR011547">
    <property type="entry name" value="SLC26A/SulP_dom"/>
</dbReference>
<feature type="transmembrane region" description="Helical" evidence="5">
    <location>
        <begin position="82"/>
        <end position="108"/>
    </location>
</feature>
<dbReference type="STRING" id="683124.SAMN05444337_2551"/>
<feature type="transmembrane region" description="Helical" evidence="5">
    <location>
        <begin position="192"/>
        <end position="213"/>
    </location>
</feature>
<proteinExistence type="predicted"/>
<evidence type="ECO:0000256" key="5">
    <source>
        <dbReference type="SAM" id="Phobius"/>
    </source>
</evidence>
<dbReference type="GO" id="GO:0016020">
    <property type="term" value="C:membrane"/>
    <property type="evidence" value="ECO:0007669"/>
    <property type="project" value="UniProtKB-SubCell"/>
</dbReference>
<evidence type="ECO:0000313" key="8">
    <source>
        <dbReference type="Proteomes" id="UP000184232"/>
    </source>
</evidence>
<dbReference type="RefSeq" id="WP_072785707.1">
    <property type="nucleotide sequence ID" value="NZ_CP045292.1"/>
</dbReference>
<dbReference type="GO" id="GO:0055085">
    <property type="term" value="P:transmembrane transport"/>
    <property type="evidence" value="ECO:0007669"/>
    <property type="project" value="InterPro"/>
</dbReference>
<keyword evidence="2 5" id="KW-0812">Transmembrane</keyword>
<keyword evidence="3 5" id="KW-1133">Transmembrane helix</keyword>
<evidence type="ECO:0000256" key="1">
    <source>
        <dbReference type="ARBA" id="ARBA00004141"/>
    </source>
</evidence>
<evidence type="ECO:0000313" key="7">
    <source>
        <dbReference type="EMBL" id="SHJ75704.1"/>
    </source>
</evidence>
<evidence type="ECO:0000256" key="3">
    <source>
        <dbReference type="ARBA" id="ARBA00022989"/>
    </source>
</evidence>
<evidence type="ECO:0000256" key="4">
    <source>
        <dbReference type="ARBA" id="ARBA00023136"/>
    </source>
</evidence>
<feature type="domain" description="SLC26A/SulP transporter" evidence="6">
    <location>
        <begin position="5"/>
        <end position="391"/>
    </location>
</feature>
<feature type="transmembrane region" description="Helical" evidence="5">
    <location>
        <begin position="255"/>
        <end position="274"/>
    </location>
</feature>
<dbReference type="Proteomes" id="UP000184232">
    <property type="component" value="Unassembled WGS sequence"/>
</dbReference>